<organism evidence="2 3">
    <name type="scientific">Zingiber officinale</name>
    <name type="common">Ginger</name>
    <name type="synonym">Amomum zingiber</name>
    <dbReference type="NCBI Taxonomy" id="94328"/>
    <lineage>
        <taxon>Eukaryota</taxon>
        <taxon>Viridiplantae</taxon>
        <taxon>Streptophyta</taxon>
        <taxon>Embryophyta</taxon>
        <taxon>Tracheophyta</taxon>
        <taxon>Spermatophyta</taxon>
        <taxon>Magnoliopsida</taxon>
        <taxon>Liliopsida</taxon>
        <taxon>Zingiberales</taxon>
        <taxon>Zingiberaceae</taxon>
        <taxon>Zingiber</taxon>
    </lineage>
</organism>
<dbReference type="Proteomes" id="UP000734854">
    <property type="component" value="Unassembled WGS sequence"/>
</dbReference>
<proteinExistence type="predicted"/>
<dbReference type="InterPro" id="IPR026960">
    <property type="entry name" value="RVT-Znf"/>
</dbReference>
<name>A0A8J5F4S5_ZINOF</name>
<reference evidence="2 3" key="1">
    <citation type="submission" date="2020-08" db="EMBL/GenBank/DDBJ databases">
        <title>Plant Genome Project.</title>
        <authorList>
            <person name="Zhang R.-G."/>
        </authorList>
    </citation>
    <scope>NUCLEOTIDE SEQUENCE [LARGE SCALE GENOMIC DNA]</scope>
    <source>
        <tissue evidence="2">Rhizome</tissue>
    </source>
</reference>
<dbReference type="PANTHER" id="PTHR47723:SF19">
    <property type="entry name" value="POLYNUCLEOTIDYL TRANSFERASE, RIBONUCLEASE H-LIKE SUPERFAMILY PROTEIN"/>
    <property type="match status" value="1"/>
</dbReference>
<comment type="caution">
    <text evidence="2">The sequence shown here is derived from an EMBL/GenBank/DDBJ whole genome shotgun (WGS) entry which is preliminary data.</text>
</comment>
<evidence type="ECO:0000259" key="1">
    <source>
        <dbReference type="Pfam" id="PF13966"/>
    </source>
</evidence>
<evidence type="ECO:0000313" key="3">
    <source>
        <dbReference type="Proteomes" id="UP000734854"/>
    </source>
</evidence>
<protein>
    <recommendedName>
        <fullName evidence="1">Reverse transcriptase zinc-binding domain-containing protein</fullName>
    </recommendedName>
</protein>
<dbReference type="EMBL" id="JACMSC010000017">
    <property type="protein sequence ID" value="KAG6478403.1"/>
    <property type="molecule type" value="Genomic_DNA"/>
</dbReference>
<accession>A0A8J5F4S5</accession>
<dbReference type="InterPro" id="IPR053151">
    <property type="entry name" value="RNase_H-like"/>
</dbReference>
<dbReference type="Pfam" id="PF13966">
    <property type="entry name" value="zf-RVT"/>
    <property type="match status" value="1"/>
</dbReference>
<gene>
    <name evidence="2" type="ORF">ZIOFF_061845</name>
</gene>
<evidence type="ECO:0000313" key="2">
    <source>
        <dbReference type="EMBL" id="KAG6478403.1"/>
    </source>
</evidence>
<keyword evidence="3" id="KW-1185">Reference proteome</keyword>
<dbReference type="PANTHER" id="PTHR47723">
    <property type="entry name" value="OS05G0353850 PROTEIN"/>
    <property type="match status" value="1"/>
</dbReference>
<dbReference type="AlphaFoldDB" id="A0A8J5F4S5"/>
<feature type="domain" description="Reverse transcriptase zinc-binding" evidence="1">
    <location>
        <begin position="40"/>
        <end position="129"/>
    </location>
</feature>
<sequence length="404" mass="45505">MKLRRLLCWGISGEAGNVEEVVQNGARDCIVWKPFLDEKFTLKSAWKGSWKDQQQVGVGQQQVVWRAVWSKLIFPNISVFVWRFLRKRLPVDEVLQRRGVYLASKCYCCDSVESWDHLFYHGAIALEVWRYFAQLFGVDRFLVFENWRRGRSWSYGGHIREAIPFLIIWFYAVGIIKPGHWKGFVMAAQNLGLLVKPRTVNTISMVTWKKPKVGWFKLNTDGCSKGNPGLSSFGVIIRDHSGNVMMVKEANAAADHIANQAFISLVDDGLDAPLDLYTDRICYNHEIDKELDGICNLDKSGLPYIRGDDNSTTVNIEQGKFGVDGDVNEAIKMNAVETGEAATAAALKAAAGAEVWRSSGCASGLYGRKQKIEATYGYKVPDSDGRRHPLILTVSDYKRRRGLL</sequence>